<dbReference type="Pfam" id="PF13614">
    <property type="entry name" value="AAA_31"/>
    <property type="match status" value="1"/>
</dbReference>
<dbReference type="Proteomes" id="UP001335737">
    <property type="component" value="Unassembled WGS sequence"/>
</dbReference>
<name>A0ABU6KFA2_9BACI</name>
<feature type="domain" description="AAA" evidence="1">
    <location>
        <begin position="135"/>
        <end position="300"/>
    </location>
</feature>
<dbReference type="InterPro" id="IPR025669">
    <property type="entry name" value="AAA_dom"/>
</dbReference>
<protein>
    <submittedName>
        <fullName evidence="2">AAA family ATPase</fullName>
    </submittedName>
</protein>
<accession>A0ABU6KFA2</accession>
<comment type="caution">
    <text evidence="2">The sequence shown here is derived from an EMBL/GenBank/DDBJ whole genome shotgun (WGS) entry which is preliminary data.</text>
</comment>
<evidence type="ECO:0000259" key="1">
    <source>
        <dbReference type="Pfam" id="PF13614"/>
    </source>
</evidence>
<gene>
    <name evidence="2" type="ORF">QGM71_10890</name>
</gene>
<dbReference type="EMBL" id="JARZFX010000004">
    <property type="protein sequence ID" value="MEC5423996.1"/>
    <property type="molecule type" value="Genomic_DNA"/>
</dbReference>
<evidence type="ECO:0000313" key="3">
    <source>
        <dbReference type="Proteomes" id="UP001335737"/>
    </source>
</evidence>
<evidence type="ECO:0000313" key="2">
    <source>
        <dbReference type="EMBL" id="MEC5423996.1"/>
    </source>
</evidence>
<dbReference type="PANTHER" id="PTHR43384:SF13">
    <property type="entry name" value="SLR0110 PROTEIN"/>
    <property type="match status" value="1"/>
</dbReference>
<dbReference type="Gene3D" id="3.40.50.300">
    <property type="entry name" value="P-loop containing nucleotide triphosphate hydrolases"/>
    <property type="match status" value="1"/>
</dbReference>
<dbReference type="RefSeq" id="WP_327607562.1">
    <property type="nucleotide sequence ID" value="NZ_JARZFX010000004.1"/>
</dbReference>
<dbReference type="InterPro" id="IPR027417">
    <property type="entry name" value="P-loop_NTPase"/>
</dbReference>
<sequence>MIKIYAIAENKEWMSSIEDVIKDPAYTLHWIAGESALFTKLQATEQSIVILPHAASYDVYSLCTKISQRYPLTSTLLLFNTEEELNMKKAFRAGASDVIFLSSPLSKVKEDIHLAISSVGNRLIKLPPFKTTKNAKVITVASTKGGVGKTSVAVNLAAAYGKKLEKVAVIDLDLQFGDVAMFFDVKPKRTIYDWVKEDSEGTQIEDFMTSIKNGVSILAAPQRPEFAEVITGEYVQKAIRNLKTRFDVVIIDVSSHMDENTIVALENSNDILVMTYLDLPTLKNSKVLMDTLTTLQLNTRVKVILNRLTKVKGITPETVEKVVGLKIYSILPAMDKAMITALNEGNPLVYSNPRAQVARQIFRIAENLATPVSQPVKRRHKAKRIAHAGGHA</sequence>
<proteinExistence type="predicted"/>
<reference evidence="2 3" key="1">
    <citation type="journal article" date="2024" name="Int. J. Syst. Evol. Microbiol.">
        <title>Virgibacillus tibetensis sp. nov., isolated from salt lake on the Tibetan Plateau of China.</title>
        <authorList>
            <person name="Phurbu D."/>
            <person name="Liu Z.-X."/>
            <person name="Wang R."/>
            <person name="Zheng Y.-Y."/>
            <person name="Liu H.-C."/>
            <person name="Zhou Y.-G."/>
            <person name="Yu Y.-J."/>
            <person name="Li A.-H."/>
        </authorList>
    </citation>
    <scope>NUCLEOTIDE SEQUENCE [LARGE SCALE GENOMIC DNA]</scope>
    <source>
        <strain evidence="2 3">C22-A2</strain>
    </source>
</reference>
<dbReference type="SUPFAM" id="SSF52540">
    <property type="entry name" value="P-loop containing nucleoside triphosphate hydrolases"/>
    <property type="match status" value="1"/>
</dbReference>
<keyword evidence="3" id="KW-1185">Reference proteome</keyword>
<organism evidence="2 3">
    <name type="scientific">Virgibacillus tibetensis</name>
    <dbReference type="NCBI Taxonomy" id="3042313"/>
    <lineage>
        <taxon>Bacteria</taxon>
        <taxon>Bacillati</taxon>
        <taxon>Bacillota</taxon>
        <taxon>Bacilli</taxon>
        <taxon>Bacillales</taxon>
        <taxon>Bacillaceae</taxon>
        <taxon>Virgibacillus</taxon>
    </lineage>
</organism>
<dbReference type="InterPro" id="IPR050625">
    <property type="entry name" value="ParA/MinD_ATPase"/>
</dbReference>
<dbReference type="PANTHER" id="PTHR43384">
    <property type="entry name" value="SEPTUM SITE-DETERMINING PROTEIN MIND HOMOLOG, CHLOROPLASTIC-RELATED"/>
    <property type="match status" value="1"/>
</dbReference>